<feature type="chain" id="PRO_5001987677" evidence="1">
    <location>
        <begin position="24"/>
        <end position="129"/>
    </location>
</feature>
<evidence type="ECO:0000256" key="1">
    <source>
        <dbReference type="SAM" id="SignalP"/>
    </source>
</evidence>
<name>A0A0A2H5X4_9FLAO</name>
<keyword evidence="3" id="KW-0648">Protein biosynthesis</keyword>
<feature type="signal peptide" evidence="1">
    <location>
        <begin position="1"/>
        <end position="23"/>
    </location>
</feature>
<dbReference type="Gene3D" id="3.30.70.1070">
    <property type="entry name" value="Sporulation related repeat"/>
    <property type="match status" value="1"/>
</dbReference>
<comment type="caution">
    <text evidence="3">The sequence shown here is derived from an EMBL/GenBank/DDBJ whole genome shotgun (WGS) entry which is preliminary data.</text>
</comment>
<dbReference type="AlphaFoldDB" id="A0A0A2H5X4"/>
<reference evidence="3 4" key="1">
    <citation type="submission" date="2014-10" db="EMBL/GenBank/DDBJ databases">
        <title>Draft genome sequence of the proteorhodopsin-containing marine bacterium Dokdonia donghaensis.</title>
        <authorList>
            <person name="Gomez-Consarnau L."/>
            <person name="Gonzalez J.M."/>
            <person name="Riedel T."/>
            <person name="Jaenicke S."/>
            <person name="Wagner-Doebler I."/>
            <person name="Fuhrman J.A."/>
        </authorList>
    </citation>
    <scope>NUCLEOTIDE SEQUENCE [LARGE SCALE GENOMIC DNA]</scope>
    <source>
        <strain evidence="3 4">DSW-1</strain>
    </source>
</reference>
<dbReference type="InterPro" id="IPR036680">
    <property type="entry name" value="SPOR-like_sf"/>
</dbReference>
<sequence>MSVQPFQHIVIAIAVTLTFSAFAKAQSAQVTVNQDNRITELLDLKSSLTKDNKLADRYKIQLYSGSLNTASATLKKYRNRIGTWTSAIKHETPNYKVWIGNFRNRLEADRALMEIRKEFSSAFIFKPDN</sequence>
<dbReference type="GO" id="GO:0042834">
    <property type="term" value="F:peptidoglycan binding"/>
    <property type="evidence" value="ECO:0007669"/>
    <property type="project" value="InterPro"/>
</dbReference>
<protein>
    <submittedName>
        <fullName evidence="3">Translation initiation factor IF-2</fullName>
    </submittedName>
</protein>
<dbReference type="GO" id="GO:0003743">
    <property type="term" value="F:translation initiation factor activity"/>
    <property type="evidence" value="ECO:0007669"/>
    <property type="project" value="UniProtKB-KW"/>
</dbReference>
<proteinExistence type="predicted"/>
<feature type="domain" description="SPOR" evidence="2">
    <location>
        <begin position="57"/>
        <end position="124"/>
    </location>
</feature>
<dbReference type="Pfam" id="PF05036">
    <property type="entry name" value="SPOR"/>
    <property type="match status" value="1"/>
</dbReference>
<keyword evidence="3" id="KW-0396">Initiation factor</keyword>
<evidence type="ECO:0000259" key="2">
    <source>
        <dbReference type="Pfam" id="PF05036"/>
    </source>
</evidence>
<dbReference type="OrthoDB" id="2473397at2"/>
<keyword evidence="1" id="KW-0732">Signal</keyword>
<dbReference type="EMBL" id="JSAQ01000001">
    <property type="protein sequence ID" value="KGO08040.1"/>
    <property type="molecule type" value="Genomic_DNA"/>
</dbReference>
<accession>A0A0A2H5X4</accession>
<organism evidence="3 4">
    <name type="scientific">Dokdonia donghaensis DSW-1</name>
    <dbReference type="NCBI Taxonomy" id="1300343"/>
    <lineage>
        <taxon>Bacteria</taxon>
        <taxon>Pseudomonadati</taxon>
        <taxon>Bacteroidota</taxon>
        <taxon>Flavobacteriia</taxon>
        <taxon>Flavobacteriales</taxon>
        <taxon>Flavobacteriaceae</taxon>
        <taxon>Dokdonia</taxon>
    </lineage>
</organism>
<dbReference type="InterPro" id="IPR007730">
    <property type="entry name" value="SPOR-like_dom"/>
</dbReference>
<dbReference type="Proteomes" id="UP000030140">
    <property type="component" value="Unassembled WGS sequence"/>
</dbReference>
<dbReference type="RefSeq" id="WP_035329008.1">
    <property type="nucleotide sequence ID" value="NZ_CP015125.1"/>
</dbReference>
<gene>
    <name evidence="3" type="ORF">NV36_10840</name>
</gene>
<keyword evidence="4" id="KW-1185">Reference proteome</keyword>
<evidence type="ECO:0000313" key="4">
    <source>
        <dbReference type="Proteomes" id="UP000030140"/>
    </source>
</evidence>
<evidence type="ECO:0000313" key="3">
    <source>
        <dbReference type="EMBL" id="KGO08040.1"/>
    </source>
</evidence>